<dbReference type="PANTHER" id="PTHR10039">
    <property type="entry name" value="AMELOGENIN"/>
    <property type="match status" value="1"/>
</dbReference>
<evidence type="ECO:0000256" key="1">
    <source>
        <dbReference type="ARBA" id="ARBA00022737"/>
    </source>
</evidence>
<evidence type="ECO:0000313" key="5">
    <source>
        <dbReference type="Proteomes" id="UP000076154"/>
    </source>
</evidence>
<dbReference type="SUPFAM" id="SSF52540">
    <property type="entry name" value="P-loop containing nucleoside triphosphate hydrolases"/>
    <property type="match status" value="1"/>
</dbReference>
<keyword evidence="1" id="KW-0677">Repeat</keyword>
<dbReference type="AlphaFoldDB" id="A0A369IY70"/>
<dbReference type="EMBL" id="LUEZ02000096">
    <property type="protein sequence ID" value="RDB14719.1"/>
    <property type="molecule type" value="Genomic_DNA"/>
</dbReference>
<comment type="caution">
    <text evidence="4">The sequence shown here is derived from an EMBL/GenBank/DDBJ whole genome shotgun (WGS) entry which is preliminary data.</text>
</comment>
<evidence type="ECO:0000259" key="3">
    <source>
        <dbReference type="Pfam" id="PF24883"/>
    </source>
</evidence>
<dbReference type="InterPro" id="IPR056884">
    <property type="entry name" value="NPHP3-like_N"/>
</dbReference>
<accession>A0A369IY70</accession>
<dbReference type="Proteomes" id="UP000076154">
    <property type="component" value="Unassembled WGS sequence"/>
</dbReference>
<gene>
    <name evidence="4" type="ORF">Hypma_016541</name>
</gene>
<evidence type="ECO:0000256" key="2">
    <source>
        <dbReference type="SAM" id="MobiDB-lite"/>
    </source>
</evidence>
<dbReference type="PANTHER" id="PTHR10039:SF17">
    <property type="entry name" value="FUNGAL STAND N-TERMINAL GOODBYE DOMAIN-CONTAINING PROTEIN-RELATED"/>
    <property type="match status" value="1"/>
</dbReference>
<dbReference type="InParanoid" id="A0A369IY70"/>
<feature type="region of interest" description="Disordered" evidence="2">
    <location>
        <begin position="86"/>
        <end position="116"/>
    </location>
</feature>
<name>A0A369IY70_HYPMA</name>
<sequence>MAFANAQGINIYGGSFADVAGDYHQHIVRGNRSEAGIAALHSMISPGAAFDSDERHPPPKCHPGTREAILDKIISWVNAIDAEDRNERKELQDGQDRKESVGDFNDLKGDAGPPTKKDQVKRILWLHGAAGAGKSAIAQTISEICEEKGQLAGSFFFSRGSVDREKPGKLFPTMAFDFSVRIPGLREAIGKAVKSDLHIPSKSLEFQVRKLIIEPFKSCSLIKGKMGVQSSGVPFLFVLDGLDECEGRESQCRIIWYISDLVKKHRLALSFLVVARTEPHLVKAFDTPTMRCITETISLQGDHQSEVDVLNFLLAEFARIHDSEQHSYVMASVPKPWPSSAQIAELVLRSSGHFIYASTVIKFIDEEFFRPTERLNSILNHSTAAAYTELDRLYHQILSTNPNTELVVSILRFFVILPPETPMVIEAILELLPGDLLTALRGMHSLLDFDIKGKLTDKITFAHASFYDFLFDPDRAKDFYIDPAKCHVHAACRYLRLMRLWGERSKSSSQEVNKTLQFLLMNNIENHLTLSTDAAQVIHVLQSIDESTWMAIARILEVHFSVRIYTTIVRWLQDRWPVEDLGETMDMLCDSILHLLDDLYLAQFEDPTLDGLLYQRSLVLFLRFRTGPVVKNEIIRVLYKATGHTNNDFNMAEESYDIMAGIILAEDDILHYCRGSHTRVFSTKARFAPQLDSFIRNPQRCGPFFVDPSISHTHIALACIDLLRDRRCMEFSDHGLEHVYAREFWATHLALSSPGDDEIISRLRTIPADRLLHAAHWSSEVSTLWRAFRSWGLQSRSDTDPPPISRPILFWYRVIHLLAMRPQDAPDIDFRHWAATLHIDDDHRIDALNFLILLGFMKNSERVEDFKRTFLDFDTENARLVVEWLNKMPNPPMDVLSRWELYSTVEIPEKAFQPSSSNPSARTVMVILPA</sequence>
<reference evidence="4" key="1">
    <citation type="submission" date="2018-04" db="EMBL/GenBank/DDBJ databases">
        <title>Whole genome sequencing of Hypsizygus marmoreus.</title>
        <authorList>
            <person name="Choi I.-G."/>
            <person name="Min B."/>
            <person name="Kim J.-G."/>
            <person name="Kim S."/>
            <person name="Oh Y.-L."/>
            <person name="Kong W.-S."/>
            <person name="Park H."/>
            <person name="Jeong J."/>
            <person name="Song E.-S."/>
        </authorList>
    </citation>
    <scope>NUCLEOTIDE SEQUENCE [LARGE SCALE GENOMIC DNA]</scope>
    <source>
        <strain evidence="4">51987-8</strain>
    </source>
</reference>
<dbReference type="Gene3D" id="3.40.50.300">
    <property type="entry name" value="P-loop containing nucleotide triphosphate hydrolases"/>
    <property type="match status" value="1"/>
</dbReference>
<proteinExistence type="predicted"/>
<evidence type="ECO:0000313" key="4">
    <source>
        <dbReference type="EMBL" id="RDB14719.1"/>
    </source>
</evidence>
<keyword evidence="5" id="KW-1185">Reference proteome</keyword>
<dbReference type="InterPro" id="IPR027417">
    <property type="entry name" value="P-loop_NTPase"/>
</dbReference>
<dbReference type="OrthoDB" id="3040368at2759"/>
<feature type="domain" description="Nephrocystin 3-like N-terminal" evidence="3">
    <location>
        <begin position="118"/>
        <end position="276"/>
    </location>
</feature>
<protein>
    <recommendedName>
        <fullName evidence="3">Nephrocystin 3-like N-terminal domain-containing protein</fullName>
    </recommendedName>
</protein>
<organism evidence="4 5">
    <name type="scientific">Hypsizygus marmoreus</name>
    <name type="common">White beech mushroom</name>
    <name type="synonym">Agaricus marmoreus</name>
    <dbReference type="NCBI Taxonomy" id="39966"/>
    <lineage>
        <taxon>Eukaryota</taxon>
        <taxon>Fungi</taxon>
        <taxon>Dikarya</taxon>
        <taxon>Basidiomycota</taxon>
        <taxon>Agaricomycotina</taxon>
        <taxon>Agaricomycetes</taxon>
        <taxon>Agaricomycetidae</taxon>
        <taxon>Agaricales</taxon>
        <taxon>Tricholomatineae</taxon>
        <taxon>Lyophyllaceae</taxon>
        <taxon>Hypsizygus</taxon>
    </lineage>
</organism>
<dbReference type="Pfam" id="PF24883">
    <property type="entry name" value="NPHP3_N"/>
    <property type="match status" value="1"/>
</dbReference>